<evidence type="ECO:0000313" key="2">
    <source>
        <dbReference type="EMBL" id="GAA3616219.1"/>
    </source>
</evidence>
<keyword evidence="3" id="KW-1185">Reference proteome</keyword>
<dbReference type="Proteomes" id="UP001500630">
    <property type="component" value="Unassembled WGS sequence"/>
</dbReference>
<reference evidence="3" key="1">
    <citation type="journal article" date="2019" name="Int. J. Syst. Evol. Microbiol.">
        <title>The Global Catalogue of Microorganisms (GCM) 10K type strain sequencing project: providing services to taxonomists for standard genome sequencing and annotation.</title>
        <authorList>
            <consortium name="The Broad Institute Genomics Platform"/>
            <consortium name="The Broad Institute Genome Sequencing Center for Infectious Disease"/>
            <person name="Wu L."/>
            <person name="Ma J."/>
        </authorList>
    </citation>
    <scope>NUCLEOTIDE SEQUENCE [LARGE SCALE GENOMIC DNA]</scope>
    <source>
        <strain evidence="3">JCM 17326</strain>
    </source>
</reference>
<feature type="region of interest" description="Disordered" evidence="1">
    <location>
        <begin position="250"/>
        <end position="273"/>
    </location>
</feature>
<dbReference type="EMBL" id="BAABDQ010000054">
    <property type="protein sequence ID" value="GAA3616219.1"/>
    <property type="molecule type" value="Genomic_DNA"/>
</dbReference>
<protein>
    <recommendedName>
        <fullName evidence="4">Restriction endonuclease type IV Mrr domain-containing protein</fullName>
    </recommendedName>
</protein>
<organism evidence="2 3">
    <name type="scientific">Nonomuraea rosea</name>
    <dbReference type="NCBI Taxonomy" id="638574"/>
    <lineage>
        <taxon>Bacteria</taxon>
        <taxon>Bacillati</taxon>
        <taxon>Actinomycetota</taxon>
        <taxon>Actinomycetes</taxon>
        <taxon>Streptosporangiales</taxon>
        <taxon>Streptosporangiaceae</taxon>
        <taxon>Nonomuraea</taxon>
    </lineage>
</organism>
<gene>
    <name evidence="2" type="ORF">GCM10022419_121870</name>
</gene>
<proteinExistence type="predicted"/>
<sequence length="273" mass="29228">MRIGVECRDHIQKPDITWVEQVVTKQAALELDQMVMVSSSGFTAGAVAKARYYGIELVTPERPIPADGPLGQLGQPHLEFRDLIRERLISVSGQVSRNGDSQAIPLPAGAAVFDAKGMVLCSVADLVGIFLDGADLREVVAQAPGQSVELRVRVSDFVLRRDEGGDPIEVFIGTRDGQLLRLTDFDAVLGARVEARPVLLAAAELQGTAYAVGAGHVGDNRALVIFSDPPAGERMSVRVTDADGQVSDWIADRSTQTLRPHTSPAGPEANERT</sequence>
<comment type="caution">
    <text evidence="2">The sequence shown here is derived from an EMBL/GenBank/DDBJ whole genome shotgun (WGS) entry which is preliminary data.</text>
</comment>
<evidence type="ECO:0000313" key="3">
    <source>
        <dbReference type="Proteomes" id="UP001500630"/>
    </source>
</evidence>
<evidence type="ECO:0000256" key="1">
    <source>
        <dbReference type="SAM" id="MobiDB-lite"/>
    </source>
</evidence>
<evidence type="ECO:0008006" key="4">
    <source>
        <dbReference type="Google" id="ProtNLM"/>
    </source>
</evidence>
<accession>A0ABP6ZPE5</accession>
<name>A0ABP6ZPE5_9ACTN</name>